<keyword evidence="1" id="KW-0812">Transmembrane</keyword>
<keyword evidence="1" id="KW-1133">Transmembrane helix</keyword>
<dbReference type="Proteomes" id="UP001408789">
    <property type="component" value="Unassembled WGS sequence"/>
</dbReference>
<evidence type="ECO:0000313" key="3">
    <source>
        <dbReference type="Proteomes" id="UP001408789"/>
    </source>
</evidence>
<feature type="transmembrane region" description="Helical" evidence="1">
    <location>
        <begin position="269"/>
        <end position="293"/>
    </location>
</feature>
<feature type="transmembrane region" description="Helical" evidence="1">
    <location>
        <begin position="150"/>
        <end position="175"/>
    </location>
</feature>
<protein>
    <recommendedName>
        <fullName evidence="4">Transmembrane protein</fullName>
    </recommendedName>
</protein>
<evidence type="ECO:0000256" key="1">
    <source>
        <dbReference type="SAM" id="Phobius"/>
    </source>
</evidence>
<accession>A0AAP0D238</accession>
<evidence type="ECO:0008006" key="4">
    <source>
        <dbReference type="Google" id="ProtNLM"/>
    </source>
</evidence>
<gene>
    <name evidence="2" type="ORF">SSX86_014536</name>
</gene>
<dbReference type="EMBL" id="JBCNJP010000015">
    <property type="protein sequence ID" value="KAK9067210.1"/>
    <property type="molecule type" value="Genomic_DNA"/>
</dbReference>
<reference evidence="2 3" key="1">
    <citation type="submission" date="2024-04" db="EMBL/GenBank/DDBJ databases">
        <title>The reference genome of an endangered Asteraceae, Deinandra increscens subsp. villosa, native to the Central Coast of California.</title>
        <authorList>
            <person name="Guilliams M."/>
            <person name="Hasenstab-Lehman K."/>
            <person name="Meyer R."/>
            <person name="Mcevoy S."/>
        </authorList>
    </citation>
    <scope>NUCLEOTIDE SEQUENCE [LARGE SCALE GENOMIC DNA]</scope>
    <source>
        <tissue evidence="2">Leaf</tissue>
    </source>
</reference>
<dbReference type="PANTHER" id="PTHR33133">
    <property type="entry name" value="OS08G0107100 PROTEIN-RELATED"/>
    <property type="match status" value="1"/>
</dbReference>
<feature type="transmembrane region" description="Helical" evidence="1">
    <location>
        <begin position="237"/>
        <end position="257"/>
    </location>
</feature>
<dbReference type="PANTHER" id="PTHR33133:SF39">
    <property type="entry name" value="ABC TRANSPORTER PERMEASE"/>
    <property type="match status" value="1"/>
</dbReference>
<feature type="transmembrane region" description="Helical" evidence="1">
    <location>
        <begin position="181"/>
        <end position="211"/>
    </location>
</feature>
<feature type="transmembrane region" description="Helical" evidence="1">
    <location>
        <begin position="95"/>
        <end position="118"/>
    </location>
</feature>
<keyword evidence="1" id="KW-0472">Membrane</keyword>
<organism evidence="2 3">
    <name type="scientific">Deinandra increscens subsp. villosa</name>
    <dbReference type="NCBI Taxonomy" id="3103831"/>
    <lineage>
        <taxon>Eukaryota</taxon>
        <taxon>Viridiplantae</taxon>
        <taxon>Streptophyta</taxon>
        <taxon>Embryophyta</taxon>
        <taxon>Tracheophyta</taxon>
        <taxon>Spermatophyta</taxon>
        <taxon>Magnoliopsida</taxon>
        <taxon>eudicotyledons</taxon>
        <taxon>Gunneridae</taxon>
        <taxon>Pentapetalae</taxon>
        <taxon>asterids</taxon>
        <taxon>campanulids</taxon>
        <taxon>Asterales</taxon>
        <taxon>Asteraceae</taxon>
        <taxon>Asteroideae</taxon>
        <taxon>Heliantheae alliance</taxon>
        <taxon>Madieae</taxon>
        <taxon>Madiinae</taxon>
        <taxon>Deinandra</taxon>
    </lineage>
</organism>
<name>A0AAP0D238_9ASTR</name>
<sequence>MENKFLPHSQSSLGFFGIIRESIKTTSRNGKLLVPILLFVFLSYSQLDFAQKYIITPVTKDFVLQLAEHPNMVHDFTYGIDQTMYAGVFNDIREILLVKLLIMSIFSVISLLFLVATVSSSYEAHTAKVLGPKDIFLKVKSSWKRPIVTTFYMILLTWGISVFYTVCIGITTILAVNSWVFLLLGAIIVSIPVCYFYMTTLFVVSLIVSVLEDGLSGLKAIARAAELMKGKRLKASFMMVLFAIGYGFVVLIAKFLASYNRSFSAELAITIPFMNGFYCLLKLFMFVVYTVFYHEWKTSHDEKNGKFEYLPIAGGGEA</sequence>
<proteinExistence type="predicted"/>
<comment type="caution">
    <text evidence="2">The sequence shown here is derived from an EMBL/GenBank/DDBJ whole genome shotgun (WGS) entry which is preliminary data.</text>
</comment>
<keyword evidence="3" id="KW-1185">Reference proteome</keyword>
<dbReference type="AlphaFoldDB" id="A0AAP0D238"/>
<evidence type="ECO:0000313" key="2">
    <source>
        <dbReference type="EMBL" id="KAK9067210.1"/>
    </source>
</evidence>